<dbReference type="STRING" id="1611254.A0A2G5SAU5"/>
<organism evidence="3 4">
    <name type="scientific">Caenorhabditis nigoni</name>
    <dbReference type="NCBI Taxonomy" id="1611254"/>
    <lineage>
        <taxon>Eukaryota</taxon>
        <taxon>Metazoa</taxon>
        <taxon>Ecdysozoa</taxon>
        <taxon>Nematoda</taxon>
        <taxon>Chromadorea</taxon>
        <taxon>Rhabditida</taxon>
        <taxon>Rhabditina</taxon>
        <taxon>Rhabditomorpha</taxon>
        <taxon>Rhabditoidea</taxon>
        <taxon>Rhabditidae</taxon>
        <taxon>Peloderinae</taxon>
        <taxon>Caenorhabditis</taxon>
    </lineage>
</organism>
<protein>
    <submittedName>
        <fullName evidence="3">Uncharacterized protein</fullName>
    </submittedName>
</protein>
<evidence type="ECO:0000313" key="4">
    <source>
        <dbReference type="Proteomes" id="UP000230233"/>
    </source>
</evidence>
<proteinExistence type="predicted"/>
<evidence type="ECO:0000313" key="2">
    <source>
        <dbReference type="EMBL" id="PIC12194.1"/>
    </source>
</evidence>
<evidence type="ECO:0000256" key="1">
    <source>
        <dbReference type="SAM" id="MobiDB-lite"/>
    </source>
</evidence>
<sequence length="255" mass="28792">MLPDPAPATAFHRVMDLKNYSPVAPEESKPIPPAPVTPNAIKENIAPPKRPMKRLSGKQMIRMDAPESPVVPKKRNNTLSKKSKIVCSNLKVNSVIFCRSCRNNVSIDDDLIGDSFPTEEEIEFFDKHAEIVGGTDLVRTISETLVMKPRKLIFKNLQDLPKNTTLDRNIGRLFDIFIRKMIQKAGGDLENTYYWLNLCQPGHQNADGFWIKHKTYKMANGYTLIDKIDTYGPGSGIALDEAMVLFMRIFKTAEI</sequence>
<dbReference type="Proteomes" id="UP000230233">
    <property type="component" value="Unassembled WGS sequence"/>
</dbReference>
<evidence type="ECO:0000313" key="3">
    <source>
        <dbReference type="EMBL" id="PIC12205.1"/>
    </source>
</evidence>
<dbReference type="EMBL" id="PDUG01000026">
    <property type="protein sequence ID" value="PIC12194.1"/>
    <property type="molecule type" value="Genomic_DNA"/>
</dbReference>
<accession>A0A2G5SAU5</accession>
<gene>
    <name evidence="2" type="ORF">B9Z55_028553</name>
    <name evidence="3" type="ORF">B9Z55_028558</name>
</gene>
<dbReference type="EMBL" id="PDUG01000026">
    <property type="protein sequence ID" value="PIC12205.1"/>
    <property type="molecule type" value="Genomic_DNA"/>
</dbReference>
<dbReference type="AlphaFoldDB" id="A0A2G5SAU5"/>
<name>A0A2G5SAU5_9PELO</name>
<reference evidence="4" key="1">
    <citation type="submission" date="2017-10" db="EMBL/GenBank/DDBJ databases">
        <title>Rapid genome shrinkage in a self-fertile nematode reveals novel sperm competition proteins.</title>
        <authorList>
            <person name="Yin D."/>
            <person name="Schwarz E.M."/>
            <person name="Thomas C.G."/>
            <person name="Felde R.L."/>
            <person name="Korf I.F."/>
            <person name="Cutter A.D."/>
            <person name="Schartner C.M."/>
            <person name="Ralston E.J."/>
            <person name="Meyer B.J."/>
            <person name="Haag E.S."/>
        </authorList>
    </citation>
    <scope>NUCLEOTIDE SEQUENCE [LARGE SCALE GENOMIC DNA]</scope>
    <source>
        <strain evidence="4">JU1422</strain>
    </source>
</reference>
<feature type="region of interest" description="Disordered" evidence="1">
    <location>
        <begin position="22"/>
        <end position="51"/>
    </location>
</feature>
<keyword evidence="4" id="KW-1185">Reference proteome</keyword>
<comment type="caution">
    <text evidence="3">The sequence shown here is derived from an EMBL/GenBank/DDBJ whole genome shotgun (WGS) entry which is preliminary data.</text>
</comment>
<reference evidence="3" key="2">
    <citation type="journal article" date="2018" name="Science">
        <title>Rapid genome shrinkage in a self-fertile nematode reveals sperm competition proteins.</title>
        <authorList>
            <person name="Yin D."/>
            <person name="Schwarz E.M."/>
            <person name="Thomas C.G."/>
            <person name="Felde R.L."/>
            <person name="Korf I.F."/>
            <person name="Cutter A.D."/>
            <person name="Schartner C.M."/>
            <person name="Ralston E.J."/>
            <person name="Meyer B.J."/>
            <person name="Haag E.S."/>
        </authorList>
    </citation>
    <scope>NUCLEOTIDE SEQUENCE</scope>
    <source>
        <strain evidence="3">JU1422</strain>
    </source>
</reference>
<dbReference type="OrthoDB" id="5899510at2759"/>